<dbReference type="PANTHER" id="PTHR43161">
    <property type="entry name" value="SORBITOL DEHYDROGENASE"/>
    <property type="match status" value="1"/>
</dbReference>
<keyword evidence="5" id="KW-0054">Arabinose catabolism</keyword>
<keyword evidence="3 16" id="KW-0479">Metal-binding</keyword>
<evidence type="ECO:0000313" key="18">
    <source>
        <dbReference type="EMBL" id="KAF3800123.1"/>
    </source>
</evidence>
<dbReference type="FunFam" id="3.40.50.720:FF:000068">
    <property type="entry name" value="Sorbitol dehydrogenase"/>
    <property type="match status" value="1"/>
</dbReference>
<dbReference type="GO" id="GO:0008270">
    <property type="term" value="F:zinc ion binding"/>
    <property type="evidence" value="ECO:0007669"/>
    <property type="project" value="InterPro"/>
</dbReference>
<dbReference type="RefSeq" id="XP_045259283.1">
    <property type="nucleotide sequence ID" value="XM_045415285.1"/>
</dbReference>
<dbReference type="GO" id="GO:0019568">
    <property type="term" value="P:arabinose catabolic process"/>
    <property type="evidence" value="ECO:0007669"/>
    <property type="project" value="UniProtKB-KW"/>
</dbReference>
<comment type="pathway">
    <text evidence="12">Carbohydrate degradation; L-arabinose degradation via L-arabinitol; D-xylulose 5-phosphate from L-arabinose (fungal route): step 2/5.</text>
</comment>
<evidence type="ECO:0000256" key="14">
    <source>
        <dbReference type="ARBA" id="ARBA00039783"/>
    </source>
</evidence>
<keyword evidence="19" id="KW-1185">Reference proteome</keyword>
<feature type="domain" description="Enoyl reductase (ER)" evidence="17">
    <location>
        <begin position="45"/>
        <end position="358"/>
    </location>
</feature>
<evidence type="ECO:0000256" key="13">
    <source>
        <dbReference type="ARBA" id="ARBA00038954"/>
    </source>
</evidence>
<dbReference type="GeneID" id="69022605"/>
<dbReference type="SUPFAM" id="SSF50129">
    <property type="entry name" value="GroES-like"/>
    <property type="match status" value="1"/>
</dbReference>
<dbReference type="CDD" id="cd05285">
    <property type="entry name" value="sorbitol_DH"/>
    <property type="match status" value="1"/>
</dbReference>
<dbReference type="GO" id="GO:0003939">
    <property type="term" value="F:L-iditol 2-dehydrogenase (NAD+) activity"/>
    <property type="evidence" value="ECO:0007669"/>
    <property type="project" value="TreeGrafter"/>
</dbReference>
<comment type="similarity">
    <text evidence="2 16">Belongs to the zinc-containing alcohol dehydrogenase family.</text>
</comment>
<dbReference type="InterPro" id="IPR011032">
    <property type="entry name" value="GroES-like_sf"/>
</dbReference>
<dbReference type="Proteomes" id="UP000613401">
    <property type="component" value="Unassembled WGS sequence"/>
</dbReference>
<reference evidence="18" key="1">
    <citation type="journal article" date="2020" name="Phytopathology">
        <title>Genome sequence and comparative analysis of Colletotrichum gloeosporioides isolated from Liriodendron leaves.</title>
        <authorList>
            <person name="Fu F.F."/>
            <person name="Hao Z."/>
            <person name="Wang P."/>
            <person name="Lu Y."/>
            <person name="Xue L.J."/>
            <person name="Wei G."/>
            <person name="Tian Y."/>
            <person name="Baishi H."/>
            <person name="Xu H."/>
            <person name="Shi J."/>
            <person name="Cheng T."/>
            <person name="Wang G."/>
            <person name="Yi Y."/>
            <person name="Chen J."/>
        </authorList>
    </citation>
    <scope>NUCLEOTIDE SEQUENCE</scope>
    <source>
        <strain evidence="18">Lc1</strain>
    </source>
</reference>
<dbReference type="Pfam" id="PF00107">
    <property type="entry name" value="ADH_zinc_N"/>
    <property type="match status" value="1"/>
</dbReference>
<comment type="cofactor">
    <cofactor evidence="1 16">
        <name>Zn(2+)</name>
        <dbReference type="ChEBI" id="CHEBI:29105"/>
    </cofactor>
</comment>
<comment type="pathway">
    <text evidence="9">Carbohydrate degradation; L-arabinose degradation via L-arabinitol; D-xylulose 5-phosphate from L-arabinose (fungal route): step 4/5.</text>
</comment>
<organism evidence="18 19">
    <name type="scientific">Colletotrichum gloeosporioides</name>
    <name type="common">Anthracnose fungus</name>
    <name type="synonym">Glomerella cingulata</name>
    <dbReference type="NCBI Taxonomy" id="474922"/>
    <lineage>
        <taxon>Eukaryota</taxon>
        <taxon>Fungi</taxon>
        <taxon>Dikarya</taxon>
        <taxon>Ascomycota</taxon>
        <taxon>Pezizomycotina</taxon>
        <taxon>Sordariomycetes</taxon>
        <taxon>Hypocreomycetidae</taxon>
        <taxon>Glomerellales</taxon>
        <taxon>Glomerellaceae</taxon>
        <taxon>Colletotrichum</taxon>
        <taxon>Colletotrichum gloeosporioides species complex</taxon>
    </lineage>
</organism>
<dbReference type="InterPro" id="IPR045306">
    <property type="entry name" value="SDH-like"/>
</dbReference>
<dbReference type="GO" id="GO:0006062">
    <property type="term" value="P:sorbitol catabolic process"/>
    <property type="evidence" value="ECO:0007669"/>
    <property type="project" value="TreeGrafter"/>
</dbReference>
<evidence type="ECO:0000256" key="5">
    <source>
        <dbReference type="ARBA" id="ARBA00022935"/>
    </source>
</evidence>
<dbReference type="Gene3D" id="3.90.180.10">
    <property type="entry name" value="Medium-chain alcohol dehydrogenases, catalytic domain"/>
    <property type="match status" value="1"/>
</dbReference>
<dbReference type="InterPro" id="IPR002328">
    <property type="entry name" value="ADH_Zn_CS"/>
</dbReference>
<dbReference type="SMART" id="SM00829">
    <property type="entry name" value="PKS_ER"/>
    <property type="match status" value="1"/>
</dbReference>
<dbReference type="PROSITE" id="PS00059">
    <property type="entry name" value="ADH_ZINC"/>
    <property type="match status" value="1"/>
</dbReference>
<evidence type="ECO:0000256" key="9">
    <source>
        <dbReference type="ARBA" id="ARBA00025713"/>
    </source>
</evidence>
<evidence type="ECO:0000256" key="15">
    <source>
        <dbReference type="ARBA" id="ARBA00049317"/>
    </source>
</evidence>
<dbReference type="InterPro" id="IPR013149">
    <property type="entry name" value="ADH-like_C"/>
</dbReference>
<dbReference type="SUPFAM" id="SSF51735">
    <property type="entry name" value="NAD(P)-binding Rossmann-fold domains"/>
    <property type="match status" value="1"/>
</dbReference>
<name>A0A8H4CAD6_COLGL</name>
<sequence length="389" mass="41675">MSDALKVSPNLSFINCSSQSCVSPTILGTMSGTSGMQNPSWFLYGPGSAKLEDRPVPEIKNDHDVIVQIKYVGVCGSDVHFWQEGGFMRKVSTSNPLVMGHEASGTIFSAGPGVTSVRVGDKVAIEPGFPCRRCKNCKDGVYNLCPRMAFAADPPDNHGALTKYFVVPEDFVYKAPEEVSLQEAVLVEPTAVAVHSARLAEIRYGQDVVVTGSGTIGLLSAAVSKAFGAKRVVLVDILERKLEFARSFVECETFLADVKTDSEETASQLLKKFNMNDGVDAVIEASGAQSSIQTGIYLLKRGGSYVQAGLGKARPEVPMLALSEKELKVRGCFRYGSGDYETALALIAQGRINTKALLSSITPFENATAAWDKTANGEGIKNLIEGVKD</sequence>
<dbReference type="GO" id="GO:0050019">
    <property type="term" value="F:L-arabinitol 4-dehydrogenase activity"/>
    <property type="evidence" value="ECO:0007669"/>
    <property type="project" value="UniProtKB-EC"/>
</dbReference>
<gene>
    <name evidence="18" type="ORF">GCG54_00015502</name>
</gene>
<evidence type="ECO:0000313" key="19">
    <source>
        <dbReference type="Proteomes" id="UP000613401"/>
    </source>
</evidence>
<dbReference type="PANTHER" id="PTHR43161:SF9">
    <property type="entry name" value="SORBITOL DEHYDROGENASE"/>
    <property type="match status" value="1"/>
</dbReference>
<dbReference type="Pfam" id="PF08240">
    <property type="entry name" value="ADH_N"/>
    <property type="match status" value="1"/>
</dbReference>
<evidence type="ECO:0000256" key="3">
    <source>
        <dbReference type="ARBA" id="ARBA00022723"/>
    </source>
</evidence>
<evidence type="ECO:0000256" key="4">
    <source>
        <dbReference type="ARBA" id="ARBA00022833"/>
    </source>
</evidence>
<comment type="caution">
    <text evidence="18">The sequence shown here is derived from an EMBL/GenBank/DDBJ whole genome shotgun (WGS) entry which is preliminary data.</text>
</comment>
<reference evidence="18" key="2">
    <citation type="submission" date="2020-03" db="EMBL/GenBank/DDBJ databases">
        <authorList>
            <person name="Fu F.-F."/>
            <person name="Chen J."/>
        </authorList>
    </citation>
    <scope>NUCLEOTIDE SEQUENCE</scope>
    <source>
        <strain evidence="18">Lc1</strain>
    </source>
</reference>
<evidence type="ECO:0000256" key="10">
    <source>
        <dbReference type="ARBA" id="ARBA00026119"/>
    </source>
</evidence>
<evidence type="ECO:0000256" key="1">
    <source>
        <dbReference type="ARBA" id="ARBA00001947"/>
    </source>
</evidence>
<proteinExistence type="inferred from homology"/>
<dbReference type="AlphaFoldDB" id="A0A8H4CAD6"/>
<dbReference type="InterPro" id="IPR036291">
    <property type="entry name" value="NAD(P)-bd_dom_sf"/>
</dbReference>
<dbReference type="InterPro" id="IPR020843">
    <property type="entry name" value="ER"/>
</dbReference>
<protein>
    <recommendedName>
        <fullName evidence="14">L-arabinitol 4-dehydrogenase</fullName>
        <ecNumber evidence="13">1.1.1.12</ecNumber>
        <ecNumber evidence="10">1.1.1.9</ecNumber>
    </recommendedName>
    <alternativeName>
        <fullName evidence="11">Xylitol dehydrogenase A</fullName>
    </alternativeName>
</protein>
<evidence type="ECO:0000256" key="2">
    <source>
        <dbReference type="ARBA" id="ARBA00008072"/>
    </source>
</evidence>
<dbReference type="EMBL" id="WVTB01000079">
    <property type="protein sequence ID" value="KAF3800123.1"/>
    <property type="molecule type" value="Genomic_DNA"/>
</dbReference>
<comment type="catalytic activity">
    <reaction evidence="15">
        <text>L-arabinitol + NAD(+) = L-xylulose + NADH + H(+)</text>
        <dbReference type="Rhea" id="RHEA:16381"/>
        <dbReference type="ChEBI" id="CHEBI:15378"/>
        <dbReference type="ChEBI" id="CHEBI:17399"/>
        <dbReference type="ChEBI" id="CHEBI:18403"/>
        <dbReference type="ChEBI" id="CHEBI:57540"/>
        <dbReference type="ChEBI" id="CHEBI:57945"/>
        <dbReference type="EC" id="1.1.1.12"/>
    </reaction>
</comment>
<accession>A0A8H4CAD6</accession>
<evidence type="ECO:0000256" key="16">
    <source>
        <dbReference type="RuleBase" id="RU361277"/>
    </source>
</evidence>
<comment type="function">
    <text evidence="8">Xylitol dehydrogenase which catalyzes the conversion of xylitol to D-xylulose. Xylose is a major component of hemicelluloses such as xylan. Most fungi utilize D-xylose via three enzymatic reactions, xylose reductase (XR), xylitol dehydrogenase (XDH), and xylulokinase, to form xylulose 5-phosphate, which enters pentose phosphate pathway.</text>
</comment>
<keyword evidence="6" id="KW-0560">Oxidoreductase</keyword>
<keyword evidence="4 16" id="KW-0862">Zinc</keyword>
<evidence type="ECO:0000256" key="11">
    <source>
        <dbReference type="ARBA" id="ARBA00030139"/>
    </source>
</evidence>
<evidence type="ECO:0000256" key="12">
    <source>
        <dbReference type="ARBA" id="ARBA00037881"/>
    </source>
</evidence>
<evidence type="ECO:0000256" key="7">
    <source>
        <dbReference type="ARBA" id="ARBA00023027"/>
    </source>
</evidence>
<dbReference type="GO" id="GO:0046526">
    <property type="term" value="F:D-xylulose reductase activity"/>
    <property type="evidence" value="ECO:0007669"/>
    <property type="project" value="UniProtKB-EC"/>
</dbReference>
<evidence type="ECO:0000256" key="8">
    <source>
        <dbReference type="ARBA" id="ARBA00024843"/>
    </source>
</evidence>
<dbReference type="EC" id="1.1.1.9" evidence="10"/>
<keyword evidence="5" id="KW-0119">Carbohydrate metabolism</keyword>
<keyword evidence="7" id="KW-0520">NAD</keyword>
<evidence type="ECO:0000259" key="17">
    <source>
        <dbReference type="SMART" id="SM00829"/>
    </source>
</evidence>
<dbReference type="EC" id="1.1.1.12" evidence="13"/>
<dbReference type="PROSITE" id="PS51257">
    <property type="entry name" value="PROKAR_LIPOPROTEIN"/>
    <property type="match status" value="1"/>
</dbReference>
<dbReference type="Gene3D" id="3.40.50.720">
    <property type="entry name" value="NAD(P)-binding Rossmann-like Domain"/>
    <property type="match status" value="1"/>
</dbReference>
<evidence type="ECO:0000256" key="6">
    <source>
        <dbReference type="ARBA" id="ARBA00023002"/>
    </source>
</evidence>
<dbReference type="InterPro" id="IPR013154">
    <property type="entry name" value="ADH-like_N"/>
</dbReference>